<dbReference type="Pfam" id="PF01986">
    <property type="entry name" value="DUF123"/>
    <property type="match status" value="1"/>
</dbReference>
<evidence type="ECO:0008006" key="2">
    <source>
        <dbReference type="Google" id="ProtNLM"/>
    </source>
</evidence>
<dbReference type="InterPro" id="IPR002837">
    <property type="entry name" value="DUF123"/>
</dbReference>
<accession>A0A383A0A6</accession>
<gene>
    <name evidence="1" type="ORF">METZ01_LOCUS453927</name>
</gene>
<protein>
    <recommendedName>
        <fullName evidence="2">GIY-YIG domain-containing protein</fullName>
    </recommendedName>
</protein>
<reference evidence="1" key="1">
    <citation type="submission" date="2018-05" db="EMBL/GenBank/DDBJ databases">
        <authorList>
            <person name="Lanie J.A."/>
            <person name="Ng W.-L."/>
            <person name="Kazmierczak K.M."/>
            <person name="Andrzejewski T.M."/>
            <person name="Davidsen T.M."/>
            <person name="Wayne K.J."/>
            <person name="Tettelin H."/>
            <person name="Glass J.I."/>
            <person name="Rusch D."/>
            <person name="Podicherti R."/>
            <person name="Tsui H.-C.T."/>
            <person name="Winkler M.E."/>
        </authorList>
    </citation>
    <scope>NUCLEOTIDE SEQUENCE</scope>
</reference>
<dbReference type="PANTHER" id="PTHR37460">
    <property type="entry name" value="ENDONUCLEASE III"/>
    <property type="match status" value="1"/>
</dbReference>
<evidence type="ECO:0000313" key="1">
    <source>
        <dbReference type="EMBL" id="SVE01073.1"/>
    </source>
</evidence>
<name>A0A383A0A6_9ZZZZ</name>
<dbReference type="CDD" id="cd10441">
    <property type="entry name" value="GIY-YIG_COG1833"/>
    <property type="match status" value="1"/>
</dbReference>
<sequence length="113" mass="13047">MQSYQLFITLSKTIQIQIGRLGLFWFPKGTYVYTGSAKRNMDTRIKRHLTKDKKLRWHIDYLLTNEQTTIVKVIKTERGECDSNADVKGKTIVKGFGSSDCQEDCKSHLKFIG</sequence>
<organism evidence="1">
    <name type="scientific">marine metagenome</name>
    <dbReference type="NCBI Taxonomy" id="408172"/>
    <lineage>
        <taxon>unclassified sequences</taxon>
        <taxon>metagenomes</taxon>
        <taxon>ecological metagenomes</taxon>
    </lineage>
</organism>
<dbReference type="EMBL" id="UINC01188047">
    <property type="protein sequence ID" value="SVE01073.1"/>
    <property type="molecule type" value="Genomic_DNA"/>
</dbReference>
<dbReference type="AlphaFoldDB" id="A0A383A0A6"/>
<proteinExistence type="predicted"/>
<dbReference type="PANTHER" id="PTHR37460:SF1">
    <property type="entry name" value="ENDONUCLEASE III"/>
    <property type="match status" value="1"/>
</dbReference>